<sequence length="376" mass="41216">MTQSNTLDFAAFAKRAEAGERLTVTFFGGSLTWGAQATDPLKTSYRALIGKKMQERYPEAHFTFVDAAIGGTGSQLGAFRLQRDVLAHEPDLVFLDFTVNDGASKIPEDDRLSSYESIIRRMVSAGIPVVQMLLAVKVDVEKVTDRPLDALHREIGEAYGLPVGDAVAVMRAAVNSGEVTPEELWDLPYDSTHPGDAGYALYAKAAWGAYSSAVEEKRICQVPEAMVHTDRYMRIDRFPLCTLENLPEGWSRGVPRRDAIAFDFICSRWMDDLAIASSKEGKAPQPLMLSFVGESILLFGEGTQRSGSFEIRIDEGEPQEYPTVCAGGSMRYLQIVAMDLKPDVAHTISILPKLKGDEELRLESVCIAGGQVLVDG</sequence>
<dbReference type="CDD" id="cd00229">
    <property type="entry name" value="SGNH_hydrolase"/>
    <property type="match status" value="1"/>
</dbReference>
<organism evidence="2 3">
    <name type="scientific">Puniceicoccus vermicola</name>
    <dbReference type="NCBI Taxonomy" id="388746"/>
    <lineage>
        <taxon>Bacteria</taxon>
        <taxon>Pseudomonadati</taxon>
        <taxon>Verrucomicrobiota</taxon>
        <taxon>Opitutia</taxon>
        <taxon>Puniceicoccales</taxon>
        <taxon>Puniceicoccaceae</taxon>
        <taxon>Puniceicoccus</taxon>
    </lineage>
</organism>
<dbReference type="Gene3D" id="3.40.50.1110">
    <property type="entry name" value="SGNH hydrolase"/>
    <property type="match status" value="1"/>
</dbReference>
<dbReference type="PANTHER" id="PTHR34407:SF1">
    <property type="entry name" value="SGNH HYDROLASE-TYPE ESTERASE DOMAIN-CONTAINING PROTEIN"/>
    <property type="match status" value="1"/>
</dbReference>
<dbReference type="GO" id="GO:0016788">
    <property type="term" value="F:hydrolase activity, acting on ester bonds"/>
    <property type="evidence" value="ECO:0007669"/>
    <property type="project" value="UniProtKB-ARBA"/>
</dbReference>
<reference evidence="2 3" key="1">
    <citation type="submission" date="2020-07" db="EMBL/GenBank/DDBJ databases">
        <authorList>
            <person name="Feng X."/>
        </authorList>
    </citation>
    <scope>NUCLEOTIDE SEQUENCE [LARGE SCALE GENOMIC DNA]</scope>
    <source>
        <strain evidence="2 3">JCM14086</strain>
    </source>
</reference>
<keyword evidence="3" id="KW-1185">Reference proteome</keyword>
<dbReference type="AlphaFoldDB" id="A0A7X1AZB3"/>
<dbReference type="InterPro" id="IPR013830">
    <property type="entry name" value="SGNH_hydro"/>
</dbReference>
<dbReference type="RefSeq" id="WP_185693403.1">
    <property type="nucleotide sequence ID" value="NZ_JACHVA010000101.1"/>
</dbReference>
<accession>A0A7X1AZB3</accession>
<name>A0A7X1AZB3_9BACT</name>
<dbReference type="SUPFAM" id="SSF52266">
    <property type="entry name" value="SGNH hydrolase"/>
    <property type="match status" value="1"/>
</dbReference>
<dbReference type="Proteomes" id="UP000525652">
    <property type="component" value="Unassembled WGS sequence"/>
</dbReference>
<gene>
    <name evidence="2" type="ORF">H5P30_13220</name>
</gene>
<evidence type="ECO:0000259" key="1">
    <source>
        <dbReference type="Pfam" id="PF13472"/>
    </source>
</evidence>
<keyword evidence="2" id="KW-0378">Hydrolase</keyword>
<protein>
    <submittedName>
        <fullName evidence="2">SGNH/GDSL hydrolase family protein</fullName>
    </submittedName>
</protein>
<evidence type="ECO:0000313" key="3">
    <source>
        <dbReference type="Proteomes" id="UP000525652"/>
    </source>
</evidence>
<feature type="domain" description="SGNH hydrolase-type esterase" evidence="1">
    <location>
        <begin position="26"/>
        <end position="201"/>
    </location>
</feature>
<comment type="caution">
    <text evidence="2">The sequence shown here is derived from an EMBL/GenBank/DDBJ whole genome shotgun (WGS) entry which is preliminary data.</text>
</comment>
<evidence type="ECO:0000313" key="2">
    <source>
        <dbReference type="EMBL" id="MBC2602738.1"/>
    </source>
</evidence>
<dbReference type="PANTHER" id="PTHR34407">
    <property type="entry name" value="EXPRESSED PROTEIN"/>
    <property type="match status" value="1"/>
</dbReference>
<proteinExistence type="predicted"/>
<dbReference type="Pfam" id="PF13472">
    <property type="entry name" value="Lipase_GDSL_2"/>
    <property type="match status" value="1"/>
</dbReference>
<dbReference type="EMBL" id="JACHVA010000101">
    <property type="protein sequence ID" value="MBC2602738.1"/>
    <property type="molecule type" value="Genomic_DNA"/>
</dbReference>
<dbReference type="InterPro" id="IPR036514">
    <property type="entry name" value="SGNH_hydro_sf"/>
</dbReference>